<evidence type="ECO:0000256" key="1">
    <source>
        <dbReference type="ARBA" id="ARBA00008001"/>
    </source>
</evidence>
<dbReference type="GO" id="GO:0000333">
    <property type="term" value="C:telomerase catalytic core complex"/>
    <property type="evidence" value="ECO:0007669"/>
    <property type="project" value="TreeGrafter"/>
</dbReference>
<dbReference type="Pfam" id="PF12009">
    <property type="entry name" value="Telomerase_RBD"/>
    <property type="match status" value="1"/>
</dbReference>
<evidence type="ECO:0000256" key="18">
    <source>
        <dbReference type="RuleBase" id="RU365061"/>
    </source>
</evidence>
<dbReference type="GO" id="GO:0000781">
    <property type="term" value="C:chromosome, telomeric region"/>
    <property type="evidence" value="ECO:0007669"/>
    <property type="project" value="UniProtKB-SubCell"/>
</dbReference>
<dbReference type="FunFam" id="1.10.132.70:FF:000002">
    <property type="entry name" value="Telomerase reverse transcriptase"/>
    <property type="match status" value="1"/>
</dbReference>
<evidence type="ECO:0000256" key="12">
    <source>
        <dbReference type="ARBA" id="ARBA00023242"/>
    </source>
</evidence>
<dbReference type="Proteomes" id="UP000516260">
    <property type="component" value="Chromosome 20"/>
</dbReference>
<comment type="catalytic activity">
    <reaction evidence="15 18">
        <text>DNA(n) + a 2'-deoxyribonucleoside 5'-triphosphate = DNA(n+1) + diphosphate</text>
        <dbReference type="Rhea" id="RHEA:22508"/>
        <dbReference type="Rhea" id="RHEA-COMP:17339"/>
        <dbReference type="Rhea" id="RHEA-COMP:17340"/>
        <dbReference type="ChEBI" id="CHEBI:33019"/>
        <dbReference type="ChEBI" id="CHEBI:61560"/>
        <dbReference type="ChEBI" id="CHEBI:173112"/>
        <dbReference type="EC" id="2.7.7.49"/>
    </reaction>
</comment>
<evidence type="ECO:0000256" key="16">
    <source>
        <dbReference type="ARBA" id="ARBA00057229"/>
    </source>
</evidence>
<keyword evidence="9" id="KW-0694">RNA-binding</keyword>
<dbReference type="InterPro" id="IPR043502">
    <property type="entry name" value="DNA/RNA_pol_sf"/>
</dbReference>
<evidence type="ECO:0000256" key="4">
    <source>
        <dbReference type="ARBA" id="ARBA00022454"/>
    </source>
</evidence>
<evidence type="ECO:0000256" key="17">
    <source>
        <dbReference type="ARBA" id="ARBA00061974"/>
    </source>
</evidence>
<comment type="function">
    <text evidence="16 18">Telomerase is a ribonucleoprotein enzyme essential for the replication of chromosome termini in most eukaryotes. It elongates telomeres. It is a reverse transcriptase that adds simple sequence repeats to chromosome ends by copying a template sequence within the RNA component of the enzyme.</text>
</comment>
<dbReference type="GO" id="GO:0003720">
    <property type="term" value="F:telomerase activity"/>
    <property type="evidence" value="ECO:0007669"/>
    <property type="project" value="InterPro"/>
</dbReference>
<dbReference type="PANTHER" id="PTHR12066">
    <property type="entry name" value="TELOMERASE REVERSE TRANSCRIPTASE"/>
    <property type="match status" value="1"/>
</dbReference>
<keyword evidence="8 18" id="KW-0460">Magnesium</keyword>
<keyword evidence="11 18" id="KW-0695">RNA-directed DNA polymerase</keyword>
<feature type="coiled-coil region" evidence="19">
    <location>
        <begin position="566"/>
        <end position="614"/>
    </location>
</feature>
<dbReference type="InterPro" id="IPR021891">
    <property type="entry name" value="Telomerase_RBD"/>
</dbReference>
<name>A0A4Z2BN06_9TELE</name>
<dbReference type="PANTHER" id="PTHR12066:SF0">
    <property type="entry name" value="TELOMERASE REVERSE TRANSCRIPTASE"/>
    <property type="match status" value="1"/>
</dbReference>
<feature type="region of interest" description="Disordered" evidence="20">
    <location>
        <begin position="87"/>
        <end position="108"/>
    </location>
</feature>
<feature type="region of interest" description="Disordered" evidence="20">
    <location>
        <begin position="1"/>
        <end position="40"/>
    </location>
</feature>
<feature type="compositionally biased region" description="Basic and acidic residues" evidence="20">
    <location>
        <begin position="93"/>
        <end position="108"/>
    </location>
</feature>
<dbReference type="InterPro" id="IPR049139">
    <property type="entry name" value="TERT_C"/>
</dbReference>
<feature type="region of interest" description="Disordered" evidence="20">
    <location>
        <begin position="819"/>
        <end position="844"/>
    </location>
</feature>
<evidence type="ECO:0000256" key="20">
    <source>
        <dbReference type="SAM" id="MobiDB-lite"/>
    </source>
</evidence>
<dbReference type="SMART" id="SM00975">
    <property type="entry name" value="Telomerase_RBD"/>
    <property type="match status" value="1"/>
</dbReference>
<dbReference type="Pfam" id="PF21399">
    <property type="entry name" value="TERT_C"/>
    <property type="match status" value="1"/>
</dbReference>
<evidence type="ECO:0000256" key="10">
    <source>
        <dbReference type="ARBA" id="ARBA00022895"/>
    </source>
</evidence>
<evidence type="ECO:0000256" key="15">
    <source>
        <dbReference type="ARBA" id="ARBA00048173"/>
    </source>
</evidence>
<accession>A0A4Z2BN06</accession>
<dbReference type="EMBL" id="SWLE01000013">
    <property type="protein sequence ID" value="TNM93302.1"/>
    <property type="molecule type" value="Genomic_DNA"/>
</dbReference>
<feature type="compositionally biased region" description="Polar residues" evidence="20">
    <location>
        <begin position="832"/>
        <end position="841"/>
    </location>
</feature>
<dbReference type="InterPro" id="IPR000477">
    <property type="entry name" value="RT_dom"/>
</dbReference>
<dbReference type="GO" id="GO:0042162">
    <property type="term" value="F:telomeric DNA binding"/>
    <property type="evidence" value="ECO:0007669"/>
    <property type="project" value="TreeGrafter"/>
</dbReference>
<evidence type="ECO:0000313" key="23">
    <source>
        <dbReference type="Proteomes" id="UP000516260"/>
    </source>
</evidence>
<keyword evidence="13" id="KW-0687">Ribonucleoprotein</keyword>
<feature type="coiled-coil region" evidence="19">
    <location>
        <begin position="348"/>
        <end position="498"/>
    </location>
</feature>
<dbReference type="Gene3D" id="1.10.132.70">
    <property type="match status" value="1"/>
</dbReference>
<dbReference type="InterPro" id="IPR003545">
    <property type="entry name" value="Telomerase_RT"/>
</dbReference>
<comment type="caution">
    <text evidence="22">The sequence shown here is derived from an EMBL/GenBank/DDBJ whole genome shotgun (WGS) entry which is preliminary data.</text>
</comment>
<dbReference type="CDD" id="cd01648">
    <property type="entry name" value="TERT"/>
    <property type="match status" value="1"/>
</dbReference>
<keyword evidence="5 18" id="KW-0808">Transferase</keyword>
<reference evidence="22 23" key="1">
    <citation type="submission" date="2019-04" db="EMBL/GenBank/DDBJ databases">
        <title>The sequence and de novo assembly of Takifugu bimaculatus genome using PacBio and Hi-C technologies.</title>
        <authorList>
            <person name="Xu P."/>
            <person name="Liu B."/>
            <person name="Zhou Z."/>
        </authorList>
    </citation>
    <scope>NUCLEOTIDE SEQUENCE [LARGE SCALE GENOMIC DNA]</scope>
    <source>
        <strain evidence="22">TB-2018</strain>
        <tissue evidence="22">Muscle</tissue>
    </source>
</reference>
<keyword evidence="12 18" id="KW-0539">Nucleus</keyword>
<comment type="similarity">
    <text evidence="1 18">Belongs to the reverse transcriptase family. Telomerase subfamily.</text>
</comment>
<keyword evidence="19" id="KW-0175">Coiled coil</keyword>
<evidence type="ECO:0000256" key="14">
    <source>
        <dbReference type="ARBA" id="ARBA00032044"/>
    </source>
</evidence>
<comment type="subcellular location">
    <subcellularLocation>
        <location evidence="18">Nucleus</location>
    </subcellularLocation>
    <subcellularLocation>
        <location evidence="18">Chromosome</location>
        <location evidence="18">Telomere</location>
    </subcellularLocation>
</comment>
<protein>
    <recommendedName>
        <fullName evidence="3 18">Telomerase reverse transcriptase</fullName>
        <ecNumber evidence="2 18">2.7.7.49</ecNumber>
    </recommendedName>
    <alternativeName>
        <fullName evidence="14 18">Telomerase catalytic subunit</fullName>
    </alternativeName>
</protein>
<sequence>MEDMDEAVSSRFEPLFINEDEDRERTPMGQGERNVTPSGFSFAGTQMNNISLIKPYLKEMDDLLKSCEELTSLPFSSHLSGSYNEMSLMESTNTDRKREDGRESYEEKSVSQQGYLFTSYIDANMDAAGTHDKTAQAHSQALASASSRCGASSDISCQREMPLTSAGHKLSDTMAEYEGQLSGMLSMLESCMEEAGMDFEPREWVTDTSQEYVHINKNHQLCGTQVTIQQERPETLESKMMKSESEAGQNPGRAHVFRGIRHEITGVAVNGMGQNPDIIGGNVVGFSKEELEKGETDESYIHPPSLSSDTFNNVSMECEVSESGDVTRIEADYLGSGQSDLCALGSKMEECIQEVQQLEEKRKELLQEVLELRSQKDREKTEGRHEEVTEEVTERQVTELLDALKKEEEERREGRKKEMQVLREERAEEERRMWKVNLETQGLQEELRKLRRRLFAVARDCAHNQFLLNNQHHQVDVLKREEEELESIVLQLTEQVSQLSAAHKQQISNLQAALQAWASSQTSSAQDELTECRRHSCGDIQQFLQGGLRALEDRFEPILLALLKRREVTAEALVKAKEQLQELKTQLSPLKDEIQKLKLQRARLEEKLKLIHIQRTEDVEHYKHTVCCLEESTREFKTELKLQKRKNKDMEEMRDSLSKQLLLYSVKRKRKRNVLAHGYNFQSLAQEERDADQFKLQGDVTQSAAYVHGSDLWRKVSMRLGTDITRYLFESCSVFVAVPPSCLFQVCGIPIYDCFSLATASLGFSLQSRGCRERCLGVNSMKRRAFNVKRYLRKRKTETDQKDEARVCSGKRRRVMEEDKVSCETMQDGESGKTTLVQKQPGSKKRSEMEATLLPLEGGPSWRSGTFPPLPPSQSFIRTLGFLYGGRGMRSFLLNRKKKTAEGFRKIQGRDLIRIVFFEGVLYLNGLERKPKKLPRRFFNMVPLFSQLLRQHRRCPYSRLLQKTCPLVGIKDAGQAELSSFLPQHCGSHRVYLFVRECLLAVIPQELWGSEHNRLLYFARVRFFLRSGKFERLSVAELMWKIKVNNCDWLKISKTGRVPPSELSYRTQILGQFLAWLLDGFVVGLVRACFYATESMGQKNAIRFYRQEVWAKLQDLAFRSHISKGQMVELTPDQVAALPKSTIISRLRFIPKTDGMRPITRVIGADAKTRLYQSHVRDLLDMLRACVCSTPSLLGSTVWGMTDIHKVLSSIAPAQKEKPQPLYFVKMDVSGAYESLPHNKLIEVINQVLTPVLNEVFTIRRFAKIWADSHEGLKKAFIRQADFLEANMGSINMKQFLTSLQKKGKLHHSVLVEQHFSSDLEGKDALQFFTQILKGSVIQFGKKTYRQCQGVPQGSAVSSVLCCLCYGHMENVLFKDIINKKSCLMRLVDDFLLITPNLHDAQTFLKILLAGVPQYGLVVNPQKVVVNFEDYGSTDSCPGVRVLPLRCLFPWCGLLLDTHTLDIYKDYSSYADLSLRYSLTLGSCHSAGHQMKRKLMGILRLKCHALFLDLKTNSLEAIYKNIYKLLLLHALRFHVCAQSLPFGQSVAKNPAYFLLMIWDMVEYTNYLIRLSNNGLISGSTSQTGSVQYEAVELLFCLSFLLVLSKHRRLYKDLLLHLHKRKRRLEQCLGDLRLARVRQAANPRNPLDFLAIKT</sequence>
<evidence type="ECO:0000256" key="6">
    <source>
        <dbReference type="ARBA" id="ARBA00022695"/>
    </source>
</evidence>
<dbReference type="GO" id="GO:0070034">
    <property type="term" value="F:telomerase RNA binding"/>
    <property type="evidence" value="ECO:0007669"/>
    <property type="project" value="UniProtKB-ARBA"/>
</dbReference>
<comment type="subunit">
    <text evidence="17">Catalytic subunit of the telomerase holoenzyme complex composed minimally of TERT and the telomerase RNA template component (TERC).</text>
</comment>
<dbReference type="GO" id="GO:0046872">
    <property type="term" value="F:metal ion binding"/>
    <property type="evidence" value="ECO:0007669"/>
    <property type="project" value="UniProtKB-KW"/>
</dbReference>
<evidence type="ECO:0000256" key="5">
    <source>
        <dbReference type="ARBA" id="ARBA00022679"/>
    </source>
</evidence>
<evidence type="ECO:0000256" key="9">
    <source>
        <dbReference type="ARBA" id="ARBA00022884"/>
    </source>
</evidence>
<feature type="domain" description="Reverse transcriptase" evidence="21">
    <location>
        <begin position="1131"/>
        <end position="1456"/>
    </location>
</feature>
<proteinExistence type="inferred from homology"/>
<evidence type="ECO:0000256" key="7">
    <source>
        <dbReference type="ARBA" id="ARBA00022723"/>
    </source>
</evidence>
<dbReference type="EC" id="2.7.7.49" evidence="2 18"/>
<evidence type="ECO:0000256" key="11">
    <source>
        <dbReference type="ARBA" id="ARBA00022918"/>
    </source>
</evidence>
<keyword evidence="4 18" id="KW-0158">Chromosome</keyword>
<keyword evidence="10 18" id="KW-0779">Telomere</keyword>
<evidence type="ECO:0000313" key="22">
    <source>
        <dbReference type="EMBL" id="TNM93302.1"/>
    </source>
</evidence>
<dbReference type="Gene3D" id="1.10.357.90">
    <property type="match status" value="1"/>
</dbReference>
<dbReference type="PROSITE" id="PS50878">
    <property type="entry name" value="RT_POL"/>
    <property type="match status" value="1"/>
</dbReference>
<evidence type="ECO:0000256" key="8">
    <source>
        <dbReference type="ARBA" id="ARBA00022842"/>
    </source>
</evidence>
<dbReference type="Pfam" id="PF00078">
    <property type="entry name" value="RVT_1"/>
    <property type="match status" value="1"/>
</dbReference>
<keyword evidence="6 18" id="KW-0548">Nucleotidyltransferase</keyword>
<evidence type="ECO:0000259" key="21">
    <source>
        <dbReference type="PROSITE" id="PS50878"/>
    </source>
</evidence>
<gene>
    <name evidence="22" type="ORF">fugu_018704</name>
</gene>
<dbReference type="GO" id="GO:0007004">
    <property type="term" value="P:telomere maintenance via telomerase"/>
    <property type="evidence" value="ECO:0007669"/>
    <property type="project" value="TreeGrafter"/>
</dbReference>
<evidence type="ECO:0000256" key="3">
    <source>
        <dbReference type="ARBA" id="ARBA00016182"/>
    </source>
</evidence>
<keyword evidence="7 18" id="KW-0479">Metal-binding</keyword>
<organism evidence="22 23">
    <name type="scientific">Takifugu bimaculatus</name>
    <dbReference type="NCBI Taxonomy" id="433685"/>
    <lineage>
        <taxon>Eukaryota</taxon>
        <taxon>Metazoa</taxon>
        <taxon>Chordata</taxon>
        <taxon>Craniata</taxon>
        <taxon>Vertebrata</taxon>
        <taxon>Euteleostomi</taxon>
        <taxon>Actinopterygii</taxon>
        <taxon>Neopterygii</taxon>
        <taxon>Teleostei</taxon>
        <taxon>Neoteleostei</taxon>
        <taxon>Acanthomorphata</taxon>
        <taxon>Eupercaria</taxon>
        <taxon>Tetraodontiformes</taxon>
        <taxon>Tetradontoidea</taxon>
        <taxon>Tetraodontidae</taxon>
        <taxon>Takifugu</taxon>
    </lineage>
</organism>
<keyword evidence="23" id="KW-1185">Reference proteome</keyword>
<dbReference type="GO" id="GO:0022616">
    <property type="term" value="P:DNA strand elongation"/>
    <property type="evidence" value="ECO:0007669"/>
    <property type="project" value="UniProtKB-ARBA"/>
</dbReference>
<evidence type="ECO:0000256" key="13">
    <source>
        <dbReference type="ARBA" id="ARBA00023274"/>
    </source>
</evidence>
<dbReference type="PRINTS" id="PR01365">
    <property type="entry name" value="TELOMERASERT"/>
</dbReference>
<evidence type="ECO:0000256" key="2">
    <source>
        <dbReference type="ARBA" id="ARBA00012493"/>
    </source>
</evidence>
<dbReference type="FunFam" id="1.10.357.90:FF:000001">
    <property type="entry name" value="Telomerase reverse transcriptase"/>
    <property type="match status" value="1"/>
</dbReference>
<dbReference type="Gene3D" id="3.30.70.2630">
    <property type="match status" value="1"/>
</dbReference>
<dbReference type="SUPFAM" id="SSF56672">
    <property type="entry name" value="DNA/RNA polymerases"/>
    <property type="match status" value="1"/>
</dbReference>
<evidence type="ECO:0000256" key="19">
    <source>
        <dbReference type="SAM" id="Coils"/>
    </source>
</evidence>